<protein>
    <submittedName>
        <fullName evidence="1">Uncharacterized protein</fullName>
    </submittedName>
</protein>
<accession>A0AC60QRL5</accession>
<sequence>MVLSLVDYRSDPQTLGPRGTPQGAVLSPLLFNLAMISLPQKLKNIPKVEHAIYADDITIWCKSGSDGQVEERLQAAADITAEYARSRGLQCSPEKSELLIMRNP</sequence>
<comment type="caution">
    <text evidence="1">The sequence shown here is derived from an EMBL/GenBank/DDBJ whole genome shotgun (WGS) entry which is preliminary data.</text>
</comment>
<organism evidence="1 2">
    <name type="scientific">Ixodes persulcatus</name>
    <name type="common">Taiga tick</name>
    <dbReference type="NCBI Taxonomy" id="34615"/>
    <lineage>
        <taxon>Eukaryota</taxon>
        <taxon>Metazoa</taxon>
        <taxon>Ecdysozoa</taxon>
        <taxon>Arthropoda</taxon>
        <taxon>Chelicerata</taxon>
        <taxon>Arachnida</taxon>
        <taxon>Acari</taxon>
        <taxon>Parasitiformes</taxon>
        <taxon>Ixodida</taxon>
        <taxon>Ixodoidea</taxon>
        <taxon>Ixodidae</taxon>
        <taxon>Ixodinae</taxon>
        <taxon>Ixodes</taxon>
    </lineage>
</organism>
<evidence type="ECO:0000313" key="1">
    <source>
        <dbReference type="EMBL" id="KAG0440829.1"/>
    </source>
</evidence>
<dbReference type="Proteomes" id="UP000805193">
    <property type="component" value="Unassembled WGS sequence"/>
</dbReference>
<name>A0AC60QRL5_IXOPE</name>
<proteinExistence type="predicted"/>
<gene>
    <name evidence="1" type="ORF">HPB47_016164</name>
</gene>
<evidence type="ECO:0000313" key="2">
    <source>
        <dbReference type="Proteomes" id="UP000805193"/>
    </source>
</evidence>
<reference evidence="1 2" key="1">
    <citation type="journal article" date="2020" name="Cell">
        <title>Large-Scale Comparative Analyses of Tick Genomes Elucidate Their Genetic Diversity and Vector Capacities.</title>
        <authorList>
            <consortium name="Tick Genome and Microbiome Consortium (TIGMIC)"/>
            <person name="Jia N."/>
            <person name="Wang J."/>
            <person name="Shi W."/>
            <person name="Du L."/>
            <person name="Sun Y."/>
            <person name="Zhan W."/>
            <person name="Jiang J.F."/>
            <person name="Wang Q."/>
            <person name="Zhang B."/>
            <person name="Ji P."/>
            <person name="Bell-Sakyi L."/>
            <person name="Cui X.M."/>
            <person name="Yuan T.T."/>
            <person name="Jiang B.G."/>
            <person name="Yang W.F."/>
            <person name="Lam T.T."/>
            <person name="Chang Q.C."/>
            <person name="Ding S.J."/>
            <person name="Wang X.J."/>
            <person name="Zhu J.G."/>
            <person name="Ruan X.D."/>
            <person name="Zhao L."/>
            <person name="Wei J.T."/>
            <person name="Ye R.Z."/>
            <person name="Que T.C."/>
            <person name="Du C.H."/>
            <person name="Zhou Y.H."/>
            <person name="Cheng J.X."/>
            <person name="Dai P.F."/>
            <person name="Guo W.B."/>
            <person name="Han X.H."/>
            <person name="Huang E.J."/>
            <person name="Li L.F."/>
            <person name="Wei W."/>
            <person name="Gao Y.C."/>
            <person name="Liu J.Z."/>
            <person name="Shao H.Z."/>
            <person name="Wang X."/>
            <person name="Wang C.C."/>
            <person name="Yang T.C."/>
            <person name="Huo Q.B."/>
            <person name="Li W."/>
            <person name="Chen H.Y."/>
            <person name="Chen S.E."/>
            <person name="Zhou L.G."/>
            <person name="Ni X.B."/>
            <person name="Tian J.H."/>
            <person name="Sheng Y."/>
            <person name="Liu T."/>
            <person name="Pan Y.S."/>
            <person name="Xia L.Y."/>
            <person name="Li J."/>
            <person name="Zhao F."/>
            <person name="Cao W.C."/>
        </authorList>
    </citation>
    <scope>NUCLEOTIDE SEQUENCE [LARGE SCALE GENOMIC DNA]</scope>
    <source>
        <strain evidence="1">Iper-2018</strain>
    </source>
</reference>
<dbReference type="EMBL" id="JABSTQ010004846">
    <property type="protein sequence ID" value="KAG0440829.1"/>
    <property type="molecule type" value="Genomic_DNA"/>
</dbReference>
<keyword evidence="2" id="KW-1185">Reference proteome</keyword>